<dbReference type="AlphaFoldDB" id="A0A6I1HKV4"/>
<dbReference type="EMBL" id="WFLI01000058">
    <property type="protein sequence ID" value="KAB8058702.1"/>
    <property type="molecule type" value="Genomic_DNA"/>
</dbReference>
<evidence type="ECO:0000313" key="4">
    <source>
        <dbReference type="Proteomes" id="UP000468717"/>
    </source>
</evidence>
<dbReference type="SUPFAM" id="SSF52402">
    <property type="entry name" value="Adenine nucleotide alpha hydrolases-like"/>
    <property type="match status" value="2"/>
</dbReference>
<sequence>MPYTTLLVHVDNSRHCAQRIRLAVRLAIAEGAHLIGSAMSGISRYAYGGGVNALQFAPAQMQALRTQASVALHDFERIAREEGLATYETRFVDDDAQGALLLQARYCDLLILGQTDAQDTPSRVIAGTPEYLMLHCGRPVLMVPHAPLAPSTAAAAVGQRPLLAWNGSAEALRAITDALPLLQRAQQVTLAVVNSHAQPAAHGEQPGADLALYLARHGVNVEVLQHDTPPGQDVGTALLAMTAQRRCDLVVMGCYGHMRLREALLGGVTRTVLQDMTVPVLVSH</sequence>
<feature type="domain" description="UspA" evidence="2">
    <location>
        <begin position="167"/>
        <end position="283"/>
    </location>
</feature>
<comment type="caution">
    <text evidence="3">The sequence shown here is derived from an EMBL/GenBank/DDBJ whole genome shotgun (WGS) entry which is preliminary data.</text>
</comment>
<feature type="domain" description="UspA" evidence="2">
    <location>
        <begin position="3"/>
        <end position="144"/>
    </location>
</feature>
<dbReference type="Proteomes" id="UP000468717">
    <property type="component" value="Unassembled WGS sequence"/>
</dbReference>
<dbReference type="Gene3D" id="3.40.50.12370">
    <property type="match status" value="1"/>
</dbReference>
<evidence type="ECO:0000256" key="1">
    <source>
        <dbReference type="ARBA" id="ARBA00008791"/>
    </source>
</evidence>
<dbReference type="PANTHER" id="PTHR46268">
    <property type="entry name" value="STRESS RESPONSE PROTEIN NHAX"/>
    <property type="match status" value="1"/>
</dbReference>
<organism evidence="3 4">
    <name type="scientific">Janthinobacterium violaceinigrum</name>
    <dbReference type="NCBI Taxonomy" id="2654252"/>
    <lineage>
        <taxon>Bacteria</taxon>
        <taxon>Pseudomonadati</taxon>
        <taxon>Pseudomonadota</taxon>
        <taxon>Betaproteobacteria</taxon>
        <taxon>Burkholderiales</taxon>
        <taxon>Oxalobacteraceae</taxon>
        <taxon>Janthinobacterium</taxon>
    </lineage>
</organism>
<dbReference type="InterPro" id="IPR006015">
    <property type="entry name" value="Universal_stress_UspA"/>
</dbReference>
<gene>
    <name evidence="3" type="ORF">GCN75_27410</name>
</gene>
<name>A0A6I1HKV4_9BURK</name>
<evidence type="ECO:0000259" key="2">
    <source>
        <dbReference type="Pfam" id="PF00582"/>
    </source>
</evidence>
<dbReference type="CDD" id="cd00293">
    <property type="entry name" value="USP-like"/>
    <property type="match status" value="1"/>
</dbReference>
<dbReference type="PRINTS" id="PR01438">
    <property type="entry name" value="UNVRSLSTRESS"/>
</dbReference>
<keyword evidence="4" id="KW-1185">Reference proteome</keyword>
<proteinExistence type="inferred from homology"/>
<reference evidence="3 4" key="1">
    <citation type="submission" date="2019-10" db="EMBL/GenBank/DDBJ databases">
        <title>Three novel species isolated from a subtropical stream in China.</title>
        <authorList>
            <person name="Lu H."/>
        </authorList>
    </citation>
    <scope>NUCLEOTIDE SEQUENCE [LARGE SCALE GENOMIC DNA]</scope>
    <source>
        <strain evidence="3 4">FT13W</strain>
    </source>
</reference>
<accession>A0A6I1HKV4</accession>
<dbReference type="Pfam" id="PF00582">
    <property type="entry name" value="Usp"/>
    <property type="match status" value="2"/>
</dbReference>
<comment type="similarity">
    <text evidence="1">Belongs to the universal stress protein A family.</text>
</comment>
<dbReference type="RefSeq" id="WP_152285168.1">
    <property type="nucleotide sequence ID" value="NZ_WFLI01000058.1"/>
</dbReference>
<dbReference type="PANTHER" id="PTHR46268:SF15">
    <property type="entry name" value="UNIVERSAL STRESS PROTEIN HP_0031"/>
    <property type="match status" value="1"/>
</dbReference>
<dbReference type="InterPro" id="IPR006016">
    <property type="entry name" value="UspA"/>
</dbReference>
<evidence type="ECO:0000313" key="3">
    <source>
        <dbReference type="EMBL" id="KAB8058702.1"/>
    </source>
</evidence>
<protein>
    <submittedName>
        <fullName evidence="3">Universal stress protein</fullName>
    </submittedName>
</protein>